<evidence type="ECO:0000256" key="7">
    <source>
        <dbReference type="ARBA" id="ARBA00023004"/>
    </source>
</evidence>
<keyword evidence="7 10" id="KW-0408">Iron</keyword>
<evidence type="ECO:0000256" key="2">
    <source>
        <dbReference type="ARBA" id="ARBA00006100"/>
    </source>
</evidence>
<comment type="subcellular location">
    <subcellularLocation>
        <location evidence="10">Cytoplasm</location>
    </subcellularLocation>
</comment>
<comment type="cofactor">
    <cofactor evidence="1">
        <name>[4Fe-4S] cluster</name>
        <dbReference type="ChEBI" id="CHEBI:49883"/>
    </cofactor>
</comment>
<dbReference type="PANTHER" id="PTHR13932:SF5">
    <property type="entry name" value="RADICAL S-ADENOSYL METHIONINE DOMAIN-CONTAINING PROTEIN 1, MITOCHONDRIAL"/>
    <property type="match status" value="1"/>
</dbReference>
<proteinExistence type="inferred from homology"/>
<evidence type="ECO:0000313" key="13">
    <source>
        <dbReference type="Proteomes" id="UP001236569"/>
    </source>
</evidence>
<comment type="function">
    <text evidence="10">Probably acts as a heme chaperone, transferring heme to an unknown acceptor. Binds one molecule of heme per monomer, possibly covalently. Binds 1 [4Fe-4S] cluster. The cluster is coordinated with 3 cysteines and an exchangeable S-adenosyl-L-methionine.</text>
</comment>
<sequence length="375" mass="42767">MHIYLHIPFCKQACYYCDFHFSTFLSQKETVVEAICQEIRLQKNYLKDSNISTVYFGGGTPSILDESSLEAIFSTLHQTFTILPKAEITLEANPDDISVEKLAIFKKFGINRLSIGIQSFHEPHLKQMNRAHNAQEAENCVKLAQDTGIDNITIDLIYAIPAPNHQILYSDLAKVEALNLQHVSAYCLTIEPQTVFGKWTKQGKMPNIDDDFSAEQFSILTENLERMGYEQYEISNFARNQHYSKHNTSYWKQEEYLGIGPSAHSFNGFSRQYNIANNTKYVKQIEAGLIPATLEVLSKEDQINEYLLTGLRTIWGCKIDYLDSILGSSFLDLQKIYLQPILQAGHLEIDQHTLKLTQAGKLFADRIASDLFVEE</sequence>
<keyword evidence="5 10" id="KW-0949">S-adenosyl-L-methionine</keyword>
<dbReference type="SUPFAM" id="SSF102114">
    <property type="entry name" value="Radical SAM enzymes"/>
    <property type="match status" value="1"/>
</dbReference>
<dbReference type="InterPro" id="IPR010723">
    <property type="entry name" value="HemN_C"/>
</dbReference>
<keyword evidence="9 10" id="KW-0143">Chaperone</keyword>
<keyword evidence="8 10" id="KW-0411">Iron-sulfur</keyword>
<evidence type="ECO:0000256" key="4">
    <source>
        <dbReference type="ARBA" id="ARBA00022617"/>
    </source>
</evidence>
<dbReference type="SFLD" id="SFLDF00288">
    <property type="entry name" value="HemN-like__clustered_with_nucl"/>
    <property type="match status" value="1"/>
</dbReference>
<accession>A0ABT6YIX3</accession>
<dbReference type="Pfam" id="PF06969">
    <property type="entry name" value="HemN_C"/>
    <property type="match status" value="1"/>
</dbReference>
<dbReference type="PROSITE" id="PS51918">
    <property type="entry name" value="RADICAL_SAM"/>
    <property type="match status" value="1"/>
</dbReference>
<comment type="caution">
    <text evidence="12">The sequence shown here is derived from an EMBL/GenBank/DDBJ whole genome shotgun (WGS) entry which is preliminary data.</text>
</comment>
<evidence type="ECO:0000256" key="1">
    <source>
        <dbReference type="ARBA" id="ARBA00001966"/>
    </source>
</evidence>
<evidence type="ECO:0000256" key="3">
    <source>
        <dbReference type="ARBA" id="ARBA00017228"/>
    </source>
</evidence>
<keyword evidence="10" id="KW-0963">Cytoplasm</keyword>
<keyword evidence="6 10" id="KW-0479">Metal-binding</keyword>
<dbReference type="InterPro" id="IPR034505">
    <property type="entry name" value="Coproporphyrinogen-III_oxidase"/>
</dbReference>
<dbReference type="PANTHER" id="PTHR13932">
    <property type="entry name" value="COPROPORPHYRINIGEN III OXIDASE"/>
    <property type="match status" value="1"/>
</dbReference>
<dbReference type="RefSeq" id="WP_283368827.1">
    <property type="nucleotide sequence ID" value="NZ_JASHID010000003.1"/>
</dbReference>
<dbReference type="InterPro" id="IPR058240">
    <property type="entry name" value="rSAM_sf"/>
</dbReference>
<keyword evidence="10" id="KW-0004">4Fe-4S</keyword>
<dbReference type="SFLD" id="SFLDF00562">
    <property type="entry name" value="HemN-like__clustered_with_heat"/>
    <property type="match status" value="1"/>
</dbReference>
<protein>
    <recommendedName>
        <fullName evidence="3 10">Heme chaperone HemW</fullName>
    </recommendedName>
</protein>
<reference evidence="12 13" key="1">
    <citation type="submission" date="2023-05" db="EMBL/GenBank/DDBJ databases">
        <title>Novel species of genus Flectobacillus isolated from stream in China.</title>
        <authorList>
            <person name="Lu H."/>
        </authorList>
    </citation>
    <scope>NUCLEOTIDE SEQUENCE [LARGE SCALE GENOMIC DNA]</scope>
    <source>
        <strain evidence="12 13">DC10W</strain>
    </source>
</reference>
<dbReference type="InterPro" id="IPR006638">
    <property type="entry name" value="Elp3/MiaA/NifB-like_rSAM"/>
</dbReference>
<evidence type="ECO:0000256" key="9">
    <source>
        <dbReference type="ARBA" id="ARBA00023186"/>
    </source>
</evidence>
<dbReference type="EMBL" id="JASHID010000003">
    <property type="protein sequence ID" value="MDI9863542.1"/>
    <property type="molecule type" value="Genomic_DNA"/>
</dbReference>
<dbReference type="CDD" id="cd01335">
    <property type="entry name" value="Radical_SAM"/>
    <property type="match status" value="1"/>
</dbReference>
<organism evidence="12 13">
    <name type="scientific">Flectobacillus longus</name>
    <dbReference type="NCBI Taxonomy" id="2984207"/>
    <lineage>
        <taxon>Bacteria</taxon>
        <taxon>Pseudomonadati</taxon>
        <taxon>Bacteroidota</taxon>
        <taxon>Cytophagia</taxon>
        <taxon>Cytophagales</taxon>
        <taxon>Flectobacillaceae</taxon>
        <taxon>Flectobacillus</taxon>
    </lineage>
</organism>
<evidence type="ECO:0000256" key="6">
    <source>
        <dbReference type="ARBA" id="ARBA00022723"/>
    </source>
</evidence>
<dbReference type="SFLD" id="SFLDS00029">
    <property type="entry name" value="Radical_SAM"/>
    <property type="match status" value="1"/>
</dbReference>
<dbReference type="SMART" id="SM00729">
    <property type="entry name" value="Elp3"/>
    <property type="match status" value="1"/>
</dbReference>
<keyword evidence="13" id="KW-1185">Reference proteome</keyword>
<dbReference type="NCBIfam" id="TIGR00539">
    <property type="entry name" value="hemN_rel"/>
    <property type="match status" value="1"/>
</dbReference>
<dbReference type="InterPro" id="IPR004559">
    <property type="entry name" value="HemW-like"/>
</dbReference>
<gene>
    <name evidence="12" type="primary">hemW</name>
    <name evidence="12" type="ORF">QM480_04355</name>
</gene>
<dbReference type="Pfam" id="PF04055">
    <property type="entry name" value="Radical_SAM"/>
    <property type="match status" value="1"/>
</dbReference>
<dbReference type="Proteomes" id="UP001236569">
    <property type="component" value="Unassembled WGS sequence"/>
</dbReference>
<dbReference type="SFLD" id="SFLDG01065">
    <property type="entry name" value="anaerobic_coproporphyrinogen-I"/>
    <property type="match status" value="1"/>
</dbReference>
<dbReference type="InterPro" id="IPR007197">
    <property type="entry name" value="rSAM"/>
</dbReference>
<dbReference type="SFLD" id="SFLDG01082">
    <property type="entry name" value="B12-binding_domain_containing"/>
    <property type="match status" value="1"/>
</dbReference>
<keyword evidence="4 10" id="KW-0349">Heme</keyword>
<evidence type="ECO:0000259" key="11">
    <source>
        <dbReference type="PROSITE" id="PS51918"/>
    </source>
</evidence>
<evidence type="ECO:0000256" key="8">
    <source>
        <dbReference type="ARBA" id="ARBA00023014"/>
    </source>
</evidence>
<evidence type="ECO:0000256" key="10">
    <source>
        <dbReference type="RuleBase" id="RU364116"/>
    </source>
</evidence>
<evidence type="ECO:0000313" key="12">
    <source>
        <dbReference type="EMBL" id="MDI9863542.1"/>
    </source>
</evidence>
<comment type="similarity">
    <text evidence="2">Belongs to the anaerobic coproporphyrinogen-III oxidase family. HemW subfamily.</text>
</comment>
<evidence type="ECO:0000256" key="5">
    <source>
        <dbReference type="ARBA" id="ARBA00022691"/>
    </source>
</evidence>
<feature type="domain" description="Radical SAM core" evidence="11">
    <location>
        <begin position="1"/>
        <end position="230"/>
    </location>
</feature>
<dbReference type="InterPro" id="IPR013785">
    <property type="entry name" value="Aldolase_TIM"/>
</dbReference>
<name>A0ABT6YIX3_9BACT</name>
<dbReference type="Gene3D" id="3.20.20.70">
    <property type="entry name" value="Aldolase class I"/>
    <property type="match status" value="1"/>
</dbReference>